<feature type="domain" description="SnoaL-like" evidence="1">
    <location>
        <begin position="14"/>
        <end position="111"/>
    </location>
</feature>
<keyword evidence="3" id="KW-1185">Reference proteome</keyword>
<comment type="caution">
    <text evidence="2">The sequence shown here is derived from an EMBL/GenBank/DDBJ whole genome shotgun (WGS) entry which is preliminary data.</text>
</comment>
<dbReference type="Pfam" id="PF12680">
    <property type="entry name" value="SnoaL_2"/>
    <property type="match status" value="1"/>
</dbReference>
<dbReference type="Proteomes" id="UP001595947">
    <property type="component" value="Unassembled WGS sequence"/>
</dbReference>
<dbReference type="InterPro" id="IPR032710">
    <property type="entry name" value="NTF2-like_dom_sf"/>
</dbReference>
<organism evidence="2 3">
    <name type="scientific">Actinomycetospora atypica</name>
    <dbReference type="NCBI Taxonomy" id="1290095"/>
    <lineage>
        <taxon>Bacteria</taxon>
        <taxon>Bacillati</taxon>
        <taxon>Actinomycetota</taxon>
        <taxon>Actinomycetes</taxon>
        <taxon>Pseudonocardiales</taxon>
        <taxon>Pseudonocardiaceae</taxon>
        <taxon>Actinomycetospora</taxon>
    </lineage>
</organism>
<dbReference type="InterPro" id="IPR037401">
    <property type="entry name" value="SnoaL-like"/>
</dbReference>
<evidence type="ECO:0000313" key="2">
    <source>
        <dbReference type="EMBL" id="MFC5060831.1"/>
    </source>
</evidence>
<dbReference type="RefSeq" id="WP_378034169.1">
    <property type="nucleotide sequence ID" value="NZ_JBHSIV010000001.1"/>
</dbReference>
<reference evidence="3" key="1">
    <citation type="journal article" date="2019" name="Int. J. Syst. Evol. Microbiol.">
        <title>The Global Catalogue of Microorganisms (GCM) 10K type strain sequencing project: providing services to taxonomists for standard genome sequencing and annotation.</title>
        <authorList>
            <consortium name="The Broad Institute Genomics Platform"/>
            <consortium name="The Broad Institute Genome Sequencing Center for Infectious Disease"/>
            <person name="Wu L."/>
            <person name="Ma J."/>
        </authorList>
    </citation>
    <scope>NUCLEOTIDE SEQUENCE [LARGE SCALE GENOMIC DNA]</scope>
    <source>
        <strain evidence="3">CGMCC 4.7093</strain>
    </source>
</reference>
<evidence type="ECO:0000259" key="1">
    <source>
        <dbReference type="Pfam" id="PF12680"/>
    </source>
</evidence>
<dbReference type="Gene3D" id="3.10.450.50">
    <property type="match status" value="1"/>
</dbReference>
<sequence length="119" mass="13081">MSTTDDLMNAQLLGVFNERDPERRRKTIEDIYAPDVVFSGPGEAPVTGHDELDAAARRILDGAPDFVFSPAGKPLVTDDLGHLAWNLGPEGRPPVVRGFDVALVRDGLIVRLWTFLLQD</sequence>
<accession>A0ABV9YG28</accession>
<name>A0ABV9YG28_9PSEU</name>
<dbReference type="EMBL" id="JBHSIV010000001">
    <property type="protein sequence ID" value="MFC5060831.1"/>
    <property type="molecule type" value="Genomic_DNA"/>
</dbReference>
<evidence type="ECO:0000313" key="3">
    <source>
        <dbReference type="Proteomes" id="UP001595947"/>
    </source>
</evidence>
<proteinExistence type="predicted"/>
<gene>
    <name evidence="2" type="ORF">ACFPBZ_01325</name>
</gene>
<protein>
    <submittedName>
        <fullName evidence="2">Nuclear transport factor 2 family protein</fullName>
    </submittedName>
</protein>
<dbReference type="SUPFAM" id="SSF54427">
    <property type="entry name" value="NTF2-like"/>
    <property type="match status" value="1"/>
</dbReference>